<keyword evidence="3" id="KW-1185">Reference proteome</keyword>
<dbReference type="Proteomes" id="UP000198859">
    <property type="component" value="Chromosome I"/>
</dbReference>
<evidence type="ECO:0000313" key="2">
    <source>
        <dbReference type="EMBL" id="SDS95517.1"/>
    </source>
</evidence>
<gene>
    <name evidence="2" type="ORF">SAMN04488570_3131</name>
</gene>
<dbReference type="RefSeq" id="WP_091731532.1">
    <property type="nucleotide sequence ID" value="NZ_LT629757.1"/>
</dbReference>
<name>A0A1H1WDZ8_9ACTN</name>
<organism evidence="2 3">
    <name type="scientific">Nocardioides scoriae</name>
    <dbReference type="NCBI Taxonomy" id="642780"/>
    <lineage>
        <taxon>Bacteria</taxon>
        <taxon>Bacillati</taxon>
        <taxon>Actinomycetota</taxon>
        <taxon>Actinomycetes</taxon>
        <taxon>Propionibacteriales</taxon>
        <taxon>Nocardioidaceae</taxon>
        <taxon>Nocardioides</taxon>
    </lineage>
</organism>
<feature type="coiled-coil region" evidence="1">
    <location>
        <begin position="323"/>
        <end position="357"/>
    </location>
</feature>
<sequence>MSRRTLIWHIGLPQAARLVLPANLDHHADALAAAGLPVVADAEEAAHATHELLRTHRDADLRRRDVEGRWARICDRVWAHRGVSLLSTPDLGVADKDQLRLALDPLIGIEVHLVVSLDTFSSQLYGAWLAELRAGRTTSWQKYAARVLDHATGGERSHRQAEAFWAGHELASLLARWGWTFHADRLHVVVDPDPAVQWEAFLDVARATPQLRAALPAHVPAYADPAGVAVLRTVNRQLEAPLARATSDLLAAPVRPGTAADPERAMMPTVATSALAPLVARWRTGLAAAGHDVRGDLSALLDDADPTPLPGPRDQLGVTVDALGEALADNSALRLRVAELEADNDRLDRKRRKWKRAARATA</sequence>
<dbReference type="STRING" id="642780.SAMN04488570_3131"/>
<evidence type="ECO:0000313" key="3">
    <source>
        <dbReference type="Proteomes" id="UP000198859"/>
    </source>
</evidence>
<proteinExistence type="predicted"/>
<evidence type="ECO:0000256" key="1">
    <source>
        <dbReference type="SAM" id="Coils"/>
    </source>
</evidence>
<dbReference type="AlphaFoldDB" id="A0A1H1WDZ8"/>
<protein>
    <submittedName>
        <fullName evidence="2">Uncharacterized protein</fullName>
    </submittedName>
</protein>
<accession>A0A1H1WDZ8</accession>
<reference evidence="3" key="1">
    <citation type="submission" date="2016-10" db="EMBL/GenBank/DDBJ databases">
        <authorList>
            <person name="Varghese N."/>
            <person name="Submissions S."/>
        </authorList>
    </citation>
    <scope>NUCLEOTIDE SEQUENCE [LARGE SCALE GENOMIC DNA]</scope>
    <source>
        <strain evidence="3">DSM 22127</strain>
    </source>
</reference>
<dbReference type="EMBL" id="LT629757">
    <property type="protein sequence ID" value="SDS95517.1"/>
    <property type="molecule type" value="Genomic_DNA"/>
</dbReference>
<keyword evidence="1" id="KW-0175">Coiled coil</keyword>
<dbReference type="OrthoDB" id="3808368at2"/>